<proteinExistence type="predicted"/>
<evidence type="ECO:0000313" key="1">
    <source>
        <dbReference type="EMBL" id="RDY03395.1"/>
    </source>
</evidence>
<dbReference type="Proteomes" id="UP000257109">
    <property type="component" value="Unassembled WGS sequence"/>
</dbReference>
<keyword evidence="2" id="KW-1185">Reference proteome</keyword>
<name>A0A371HKQ1_MUCPR</name>
<feature type="non-terminal residue" evidence="1">
    <location>
        <position position="1"/>
    </location>
</feature>
<accession>A0A371HKQ1</accession>
<gene>
    <name evidence="1" type="ORF">CR513_13033</name>
</gene>
<dbReference type="AlphaFoldDB" id="A0A371HKQ1"/>
<evidence type="ECO:0000313" key="2">
    <source>
        <dbReference type="Proteomes" id="UP000257109"/>
    </source>
</evidence>
<dbReference type="EMBL" id="QJKJ01002310">
    <property type="protein sequence ID" value="RDY03395.1"/>
    <property type="molecule type" value="Genomic_DNA"/>
</dbReference>
<comment type="caution">
    <text evidence="1">The sequence shown here is derived from an EMBL/GenBank/DDBJ whole genome shotgun (WGS) entry which is preliminary data.</text>
</comment>
<reference evidence="1" key="1">
    <citation type="submission" date="2018-05" db="EMBL/GenBank/DDBJ databases">
        <title>Draft genome of Mucuna pruriens seed.</title>
        <authorList>
            <person name="Nnadi N.E."/>
            <person name="Vos R."/>
            <person name="Hasami M.H."/>
            <person name="Devisetty U.K."/>
            <person name="Aguiy J.C."/>
        </authorList>
    </citation>
    <scope>NUCLEOTIDE SEQUENCE [LARGE SCALE GENOMIC DNA]</scope>
    <source>
        <strain evidence="1">JCA_2017</strain>
    </source>
</reference>
<protein>
    <submittedName>
        <fullName evidence="1">Uncharacterized protein</fullName>
    </submittedName>
</protein>
<sequence length="97" mass="11547">MCFHLSVLFPNLSANTFPKDIPYGLPPIKGIKLPCQTELYIELISRRVKRSNNRWGSSWRKNEFRKEKFHTLYSLLEISYTNYMGIFSKIDLRSKHH</sequence>
<organism evidence="1 2">
    <name type="scientific">Mucuna pruriens</name>
    <name type="common">Velvet bean</name>
    <name type="synonym">Dolichos pruriens</name>
    <dbReference type="NCBI Taxonomy" id="157652"/>
    <lineage>
        <taxon>Eukaryota</taxon>
        <taxon>Viridiplantae</taxon>
        <taxon>Streptophyta</taxon>
        <taxon>Embryophyta</taxon>
        <taxon>Tracheophyta</taxon>
        <taxon>Spermatophyta</taxon>
        <taxon>Magnoliopsida</taxon>
        <taxon>eudicotyledons</taxon>
        <taxon>Gunneridae</taxon>
        <taxon>Pentapetalae</taxon>
        <taxon>rosids</taxon>
        <taxon>fabids</taxon>
        <taxon>Fabales</taxon>
        <taxon>Fabaceae</taxon>
        <taxon>Papilionoideae</taxon>
        <taxon>50 kb inversion clade</taxon>
        <taxon>NPAAA clade</taxon>
        <taxon>indigoferoid/millettioid clade</taxon>
        <taxon>Phaseoleae</taxon>
        <taxon>Mucuna</taxon>
    </lineage>
</organism>